<sequence length="100" mass="11707">MTNQNIENDKIKFENLFKSFFADLPNTSICISNNKIVIQEVSDENSDPASVDLELKNEKYIVYFWDGYSLAETYEAINYDDALSKYKKFAKKLAKNLRKY</sequence>
<proteinExistence type="predicted"/>
<reference evidence="1 2" key="1">
    <citation type="journal article" date="2012" name="ISME J.">
        <title>Genomic insights to SAR86, an abundant and uncultivated marine bacterial lineage.</title>
        <authorList>
            <person name="Dupont C.L."/>
            <person name="Rusch D.B."/>
            <person name="Yooseph S."/>
            <person name="Lombardo M.J."/>
            <person name="Richter R.A."/>
            <person name="Valas R."/>
            <person name="Novotny M."/>
            <person name="Yee-Greenbaum J."/>
            <person name="Selengut J.D."/>
            <person name="Haft D.H."/>
            <person name="Halpern A.L."/>
            <person name="Lasken R.S."/>
            <person name="Nealson K."/>
            <person name="Friedman R."/>
            <person name="Venter J.C."/>
        </authorList>
    </citation>
    <scope>NUCLEOTIDE SEQUENCE [LARGE SCALE GENOMIC DNA]</scope>
</reference>
<gene>
    <name evidence="1" type="ORF">NT01SARS_0290</name>
</gene>
<dbReference type="Proteomes" id="UP000010305">
    <property type="component" value="Unassembled WGS sequence"/>
</dbReference>
<dbReference type="STRING" id="1123866.NT01SARS_0290"/>
<dbReference type="AlphaFoldDB" id="J4UZJ7"/>
<name>J4UZJ7_9GAMM</name>
<dbReference type="EMBL" id="JH611156">
    <property type="protein sequence ID" value="EJP71812.1"/>
    <property type="molecule type" value="Genomic_DNA"/>
</dbReference>
<protein>
    <submittedName>
        <fullName evidence="1">Uncharacterized protein</fullName>
    </submittedName>
</protein>
<dbReference type="HOGENOM" id="CLU_2345045_0_0_6"/>
<evidence type="ECO:0000313" key="1">
    <source>
        <dbReference type="EMBL" id="EJP71812.1"/>
    </source>
</evidence>
<accession>J4UZJ7</accession>
<organism evidence="1 2">
    <name type="scientific">SAR86 cluster bacterium SAR86A</name>
    <dbReference type="NCBI Taxonomy" id="1123866"/>
    <lineage>
        <taxon>Bacteria</taxon>
        <taxon>Pseudomonadati</taxon>
        <taxon>Pseudomonadota</taxon>
        <taxon>Gammaproteobacteria</taxon>
        <taxon>SAR86 cluster</taxon>
    </lineage>
</organism>
<evidence type="ECO:0000313" key="2">
    <source>
        <dbReference type="Proteomes" id="UP000010305"/>
    </source>
</evidence>